<dbReference type="AlphaFoldDB" id="W9CLR7"/>
<protein>
    <recommendedName>
        <fullName evidence="3">Zn(2)-C6 fungal-type domain-containing protein</fullName>
    </recommendedName>
</protein>
<comment type="caution">
    <text evidence="1">The sequence shown here is derived from an EMBL/GenBank/DDBJ whole genome shotgun (WGS) entry which is preliminary data.</text>
</comment>
<evidence type="ECO:0008006" key="3">
    <source>
        <dbReference type="Google" id="ProtNLM"/>
    </source>
</evidence>
<keyword evidence="2" id="KW-1185">Reference proteome</keyword>
<reference evidence="1 2" key="1">
    <citation type="journal article" date="2014" name="Genome Announc.">
        <title>Draft genome sequence of Sclerotinia borealis, a psychrophilic plant pathogenic fungus.</title>
        <authorList>
            <person name="Mardanov A.V."/>
            <person name="Beletsky A.V."/>
            <person name="Kadnikov V.V."/>
            <person name="Ignatov A.N."/>
            <person name="Ravin N.V."/>
        </authorList>
    </citation>
    <scope>NUCLEOTIDE SEQUENCE [LARGE SCALE GENOMIC DNA]</scope>
    <source>
        <strain evidence="2">F-4157</strain>
    </source>
</reference>
<name>W9CLR7_SCLBF</name>
<gene>
    <name evidence="1" type="ORF">SBOR_1862</name>
</gene>
<dbReference type="OrthoDB" id="4216928at2759"/>
<organism evidence="1 2">
    <name type="scientific">Sclerotinia borealis (strain F-4128)</name>
    <dbReference type="NCBI Taxonomy" id="1432307"/>
    <lineage>
        <taxon>Eukaryota</taxon>
        <taxon>Fungi</taxon>
        <taxon>Dikarya</taxon>
        <taxon>Ascomycota</taxon>
        <taxon>Pezizomycotina</taxon>
        <taxon>Leotiomycetes</taxon>
        <taxon>Helotiales</taxon>
        <taxon>Sclerotiniaceae</taxon>
        <taxon>Sclerotinia</taxon>
    </lineage>
</organism>
<dbReference type="HOGENOM" id="CLU_614174_0_0_1"/>
<evidence type="ECO:0000313" key="2">
    <source>
        <dbReference type="Proteomes" id="UP000019487"/>
    </source>
</evidence>
<accession>W9CLR7</accession>
<sequence length="446" mass="50311">MATVLVHQSKTRRKACTGCKIKSLDCIYVNDARRDTRQKELRRSSQGSTIDSEEGIAVAQFSMDPHESGLDSQTYHNTNTLVLDYQNPQLDQDITSWNSVAASFPLDIPLPTTNFSESLDPHFLSMPIDILPSPYSSLQYPLRTTLSPTQASYLVTQLKSFISAFALHSHNSFIYQLYSSDQSLHTPYTDALSICALHTLSSPQTFSILDSKLSNLVASSERDYWSSCEWLLAVQVFVLYQIIRLWSSNERQIRNAERQIPLLMQWTNQLQIEYVGLLAEDMDSRSPAGNRSGKSEMQDCHKRWVLMESMRRTVMISVILQCLYGESKDGYIGGLLPLLFGLPVSVGAGRAWDVLSRRIHDEQVDSWEDQSEINVEFGEVYTYEYWSEGWVLGVIEGGERDQEIYERMLLVACPKTGASERWGTKTEVASGGTGTAMGRFAMGLQL</sequence>
<dbReference type="STRING" id="1432307.W9CLR7"/>
<dbReference type="EMBL" id="AYSA01000072">
    <property type="protein sequence ID" value="ESZ97737.1"/>
    <property type="molecule type" value="Genomic_DNA"/>
</dbReference>
<evidence type="ECO:0000313" key="1">
    <source>
        <dbReference type="EMBL" id="ESZ97737.1"/>
    </source>
</evidence>
<proteinExistence type="predicted"/>
<dbReference type="Proteomes" id="UP000019487">
    <property type="component" value="Unassembled WGS sequence"/>
</dbReference>